<reference evidence="2 3" key="1">
    <citation type="submission" date="2018-12" db="EMBL/GenBank/DDBJ databases">
        <authorList>
            <person name="Tiukova I."/>
            <person name="Dainat J."/>
        </authorList>
    </citation>
    <scope>NUCLEOTIDE SEQUENCE [LARGE SCALE GENOMIC DNA]</scope>
</reference>
<feature type="region of interest" description="Disordered" evidence="1">
    <location>
        <begin position="15"/>
        <end position="112"/>
    </location>
</feature>
<dbReference type="GO" id="GO:0006888">
    <property type="term" value="P:endoplasmic reticulum to Golgi vesicle-mediated transport"/>
    <property type="evidence" value="ECO:0007669"/>
    <property type="project" value="InterPro"/>
</dbReference>
<accession>A0A448YLI4</accession>
<proteinExistence type="predicted"/>
<dbReference type="Gene3D" id="3.30.450.70">
    <property type="match status" value="1"/>
</dbReference>
<dbReference type="Pfam" id="PF04628">
    <property type="entry name" value="Sedlin_N"/>
    <property type="match status" value="1"/>
</dbReference>
<dbReference type="STRING" id="13370.A0A448YLI4"/>
<feature type="compositionally biased region" description="Pro residues" evidence="1">
    <location>
        <begin position="86"/>
        <end position="109"/>
    </location>
</feature>
<dbReference type="InterPro" id="IPR006722">
    <property type="entry name" value="Sedlin"/>
</dbReference>
<evidence type="ECO:0000313" key="3">
    <source>
        <dbReference type="Proteomes" id="UP000290900"/>
    </source>
</evidence>
<dbReference type="EMBL" id="CAACVR010000012">
    <property type="protein sequence ID" value="VEU21757.1"/>
    <property type="molecule type" value="Genomic_DNA"/>
</dbReference>
<dbReference type="InterPro" id="IPR011012">
    <property type="entry name" value="Longin-like_dom_sf"/>
</dbReference>
<dbReference type="Proteomes" id="UP000290900">
    <property type="component" value="Unassembled WGS sequence"/>
</dbReference>
<evidence type="ECO:0000313" key="2">
    <source>
        <dbReference type="EMBL" id="VEU21757.1"/>
    </source>
</evidence>
<dbReference type="AlphaFoldDB" id="A0A448YLI4"/>
<organism evidence="2 3">
    <name type="scientific">Brettanomyces naardenensis</name>
    <name type="common">Yeast</name>
    <dbReference type="NCBI Taxonomy" id="13370"/>
    <lineage>
        <taxon>Eukaryota</taxon>
        <taxon>Fungi</taxon>
        <taxon>Dikarya</taxon>
        <taxon>Ascomycota</taxon>
        <taxon>Saccharomycotina</taxon>
        <taxon>Pichiomycetes</taxon>
        <taxon>Pichiales</taxon>
        <taxon>Pichiaceae</taxon>
        <taxon>Brettanomyces</taxon>
    </lineage>
</organism>
<gene>
    <name evidence="2" type="ORF">BRENAR_LOCUS2489</name>
</gene>
<sequence>MIHFVSLISRGNQPLYIQPFSPYEKDGQDGDGQAVESSIQPLNQPASAASSSLPPDTDATSQQPDGPAPTSAPAPTTTPAHTPTSAPAPTPAPAPAPAPTPAPTPPHPPLVDYETRENELLKYNFLSHMALDVFDSPFAPMAEVEPPAGRTYQLLFVQDGVFVFGQETNTGLKIVVGCSRNENDGSKESIGLNNVFKQIYKAYLRLICNPFIGTDKIDQEIDNKPFDERIKQIVKEYKATGLGGK</sequence>
<protein>
    <submittedName>
        <fullName evidence="2">DEKNAAC102779</fullName>
    </submittedName>
</protein>
<feature type="compositionally biased region" description="Low complexity" evidence="1">
    <location>
        <begin position="73"/>
        <end position="85"/>
    </location>
</feature>
<dbReference type="InParanoid" id="A0A448YLI4"/>
<dbReference type="GO" id="GO:0005737">
    <property type="term" value="C:cytoplasm"/>
    <property type="evidence" value="ECO:0007669"/>
    <property type="project" value="GOC"/>
</dbReference>
<name>A0A448YLI4_BRENA</name>
<evidence type="ECO:0000256" key="1">
    <source>
        <dbReference type="SAM" id="MobiDB-lite"/>
    </source>
</evidence>
<dbReference type="SUPFAM" id="SSF64356">
    <property type="entry name" value="SNARE-like"/>
    <property type="match status" value="1"/>
</dbReference>
<dbReference type="OrthoDB" id="18320at2759"/>
<feature type="compositionally biased region" description="Polar residues" evidence="1">
    <location>
        <begin position="35"/>
        <end position="45"/>
    </location>
</feature>
<keyword evidence="3" id="KW-1185">Reference proteome</keyword>
<dbReference type="PANTHER" id="PTHR12403">
    <property type="entry name" value="TRAFFICKING PROTEIN PARTICLE COMPLEX SUBUNIT 2"/>
    <property type="match status" value="1"/>
</dbReference>